<dbReference type="GeneID" id="36550674"/>
<dbReference type="Proteomes" id="UP000234275">
    <property type="component" value="Unassembled WGS sequence"/>
</dbReference>
<accession>A0A2I2FY18</accession>
<reference evidence="2 3" key="1">
    <citation type="submission" date="2016-12" db="EMBL/GenBank/DDBJ databases">
        <title>The genomes of Aspergillus section Nigri reveals drivers in fungal speciation.</title>
        <authorList>
            <consortium name="DOE Joint Genome Institute"/>
            <person name="Vesth T.C."/>
            <person name="Nybo J."/>
            <person name="Theobald S."/>
            <person name="Brandl J."/>
            <person name="Frisvad J.C."/>
            <person name="Nielsen K.F."/>
            <person name="Lyhne E.K."/>
            <person name="Kogle M.E."/>
            <person name="Kuo A."/>
            <person name="Riley R."/>
            <person name="Clum A."/>
            <person name="Nolan M."/>
            <person name="Lipzen A."/>
            <person name="Salamov A."/>
            <person name="Henrissat B."/>
            <person name="Wiebenga A."/>
            <person name="De Vries R.P."/>
            <person name="Grigoriev I.V."/>
            <person name="Mortensen U.H."/>
            <person name="Andersen M.R."/>
            <person name="Baker S.E."/>
        </authorList>
    </citation>
    <scope>NUCLEOTIDE SEQUENCE [LARGE SCALE GENOMIC DNA]</scope>
    <source>
        <strain evidence="2 3">IBT 23096</strain>
    </source>
</reference>
<dbReference type="RefSeq" id="XP_024700778.1">
    <property type="nucleotide sequence ID" value="XM_024842975.1"/>
</dbReference>
<keyword evidence="3" id="KW-1185">Reference proteome</keyword>
<name>A0A2I2FY18_9EURO</name>
<sequence>MYANVMFHKLRWIERTPLFDLRSSHLLTSPHFFILIFYFPIFLLLGGDISGSFFPASMYRRLEGVSKGIARFYTEIIDPLLYIKFSDKQSWAKSIIGLFSSIDDLISQDPFCRLVHTWDENRPIRWLAAWATRHAVMYAQLRREVSESQQDR</sequence>
<keyword evidence="1" id="KW-0812">Transmembrane</keyword>
<protein>
    <submittedName>
        <fullName evidence="2">Uncharacterized protein</fullName>
    </submittedName>
</protein>
<keyword evidence="1" id="KW-0472">Membrane</keyword>
<gene>
    <name evidence="2" type="ORF">P170DRAFT_244530</name>
</gene>
<dbReference type="VEuPathDB" id="FungiDB:P170DRAFT_244530"/>
<proteinExistence type="predicted"/>
<evidence type="ECO:0000313" key="3">
    <source>
        <dbReference type="Proteomes" id="UP000234275"/>
    </source>
</evidence>
<evidence type="ECO:0000256" key="1">
    <source>
        <dbReference type="SAM" id="Phobius"/>
    </source>
</evidence>
<keyword evidence="1" id="KW-1133">Transmembrane helix</keyword>
<feature type="transmembrane region" description="Helical" evidence="1">
    <location>
        <begin position="32"/>
        <end position="54"/>
    </location>
</feature>
<evidence type="ECO:0000313" key="2">
    <source>
        <dbReference type="EMBL" id="PLB45476.1"/>
    </source>
</evidence>
<dbReference type="EMBL" id="MSFO01000007">
    <property type="protein sequence ID" value="PLB45476.1"/>
    <property type="molecule type" value="Genomic_DNA"/>
</dbReference>
<comment type="caution">
    <text evidence="2">The sequence shown here is derived from an EMBL/GenBank/DDBJ whole genome shotgun (WGS) entry which is preliminary data.</text>
</comment>
<organism evidence="2 3">
    <name type="scientific">Aspergillus steynii IBT 23096</name>
    <dbReference type="NCBI Taxonomy" id="1392250"/>
    <lineage>
        <taxon>Eukaryota</taxon>
        <taxon>Fungi</taxon>
        <taxon>Dikarya</taxon>
        <taxon>Ascomycota</taxon>
        <taxon>Pezizomycotina</taxon>
        <taxon>Eurotiomycetes</taxon>
        <taxon>Eurotiomycetidae</taxon>
        <taxon>Eurotiales</taxon>
        <taxon>Aspergillaceae</taxon>
        <taxon>Aspergillus</taxon>
        <taxon>Aspergillus subgen. Circumdati</taxon>
    </lineage>
</organism>
<dbReference type="AlphaFoldDB" id="A0A2I2FY18"/>